<reference evidence="2 3" key="1">
    <citation type="journal article" date="2011" name="PLoS Pathog.">
        <title>Endophytic Life Strategies Decoded by Genome and Transcriptome Analyses of the Mutualistic Root Symbiont Piriformospora indica.</title>
        <authorList>
            <person name="Zuccaro A."/>
            <person name="Lahrmann U."/>
            <person name="Guldener U."/>
            <person name="Langen G."/>
            <person name="Pfiffi S."/>
            <person name="Biedenkopf D."/>
            <person name="Wong P."/>
            <person name="Samans B."/>
            <person name="Grimm C."/>
            <person name="Basiewicz M."/>
            <person name="Murat C."/>
            <person name="Martin F."/>
            <person name="Kogel K.H."/>
        </authorList>
    </citation>
    <scope>NUCLEOTIDE SEQUENCE [LARGE SCALE GENOMIC DNA]</scope>
    <source>
        <strain evidence="2 3">DSM 11827</strain>
    </source>
</reference>
<organism evidence="2 3">
    <name type="scientific">Serendipita indica (strain DSM 11827)</name>
    <name type="common">Root endophyte fungus</name>
    <name type="synonym">Piriformospora indica</name>
    <dbReference type="NCBI Taxonomy" id="1109443"/>
    <lineage>
        <taxon>Eukaryota</taxon>
        <taxon>Fungi</taxon>
        <taxon>Dikarya</taxon>
        <taxon>Basidiomycota</taxon>
        <taxon>Agaricomycotina</taxon>
        <taxon>Agaricomycetes</taxon>
        <taxon>Sebacinales</taxon>
        <taxon>Serendipitaceae</taxon>
        <taxon>Serendipita</taxon>
    </lineage>
</organism>
<sequence>MAPEGQKNGRRTKKREGGGRDSNSAQATAQVPKFIIFAQSYGAQLQRGLHRIAQVLLSNSLADLEAPWYTSTRQRNGDIRIIETKMSMLLSREEYRDSSQSETGGNSSDVVCIGVGHI</sequence>
<dbReference type="InParanoid" id="G4TAZ9"/>
<evidence type="ECO:0000313" key="3">
    <source>
        <dbReference type="Proteomes" id="UP000007148"/>
    </source>
</evidence>
<protein>
    <submittedName>
        <fullName evidence="2">Uncharacterized protein</fullName>
    </submittedName>
</protein>
<keyword evidence="3" id="KW-1185">Reference proteome</keyword>
<dbReference type="HOGENOM" id="CLU_2074073_0_0_1"/>
<dbReference type="AlphaFoldDB" id="G4TAZ9"/>
<dbReference type="Proteomes" id="UP000007148">
    <property type="component" value="Unassembled WGS sequence"/>
</dbReference>
<feature type="region of interest" description="Disordered" evidence="1">
    <location>
        <begin position="1"/>
        <end position="26"/>
    </location>
</feature>
<dbReference type="EMBL" id="CAFZ01000034">
    <property type="protein sequence ID" value="CCA68492.1"/>
    <property type="molecule type" value="Genomic_DNA"/>
</dbReference>
<accession>G4TAZ9</accession>
<comment type="caution">
    <text evidence="2">The sequence shown here is derived from an EMBL/GenBank/DDBJ whole genome shotgun (WGS) entry which is preliminary data.</text>
</comment>
<proteinExistence type="predicted"/>
<evidence type="ECO:0000313" key="2">
    <source>
        <dbReference type="EMBL" id="CCA68492.1"/>
    </source>
</evidence>
<gene>
    <name evidence="2" type="ORF">PIIN_02356</name>
</gene>
<name>G4TAZ9_SERID</name>
<evidence type="ECO:0000256" key="1">
    <source>
        <dbReference type="SAM" id="MobiDB-lite"/>
    </source>
</evidence>